<evidence type="ECO:0000256" key="1">
    <source>
        <dbReference type="ARBA" id="ARBA00006432"/>
    </source>
</evidence>
<sequence>MSTFRTPLSVLHERSETHGTWTALKVPVQDDSGTSWKSITFPEFCGDIDKCAAYWAGTLSKGAGQSRLVVGLWLEGSTYSDLLHIWAVMRAGHIPQLISVKLTDSSVVLQVLKAAGAGALIYDARFEGSIADCPLPKHPAKTAYDTVEDVPLAPVWTPSDPDDVVMIYHTSGSTSGIPKSVPLLAGWMESLFNKLFQMERMFPSSHEQQMGISVGSFSHVGNGTLLLESICRGDCFILPTRLPYPTSELRQVIKECGLTRLNMFPSILSGVIRMARQDESLLLLLKQLDYIAYGGGVMDPTQEAWARSQGLRLLNIFASTEVGIMLASDISSNPELTEASLKPMPGFYHEFIPVSGVANDGNTLLELVVPPDSPDCPVASLRDPQDGKFHTGDLFIETSPGQYLTKGRNDDWIKMEMALRCDTSAIEGNAMDTCGDDIIGAVVVVGEGRPSPAMVVELKDDCSLTASRPGNESTTFGVEQEILRRTRPFHTRRYMHERIDDARLILVVPLGSLPRTAAKGNIRRKEVERMLKAELDRMYSEVKGDVAETLDAKQSGQLTAIHEVVKDIRS</sequence>
<keyword evidence="4" id="KW-1185">Reference proteome</keyword>
<protein>
    <recommendedName>
        <fullName evidence="2">AMP-dependent synthetase/ligase domain-containing protein</fullName>
    </recommendedName>
</protein>
<evidence type="ECO:0000313" key="3">
    <source>
        <dbReference type="EMBL" id="KJZ74380.1"/>
    </source>
</evidence>
<organism evidence="3 4">
    <name type="scientific">Hirsutella minnesotensis 3608</name>
    <dbReference type="NCBI Taxonomy" id="1043627"/>
    <lineage>
        <taxon>Eukaryota</taxon>
        <taxon>Fungi</taxon>
        <taxon>Dikarya</taxon>
        <taxon>Ascomycota</taxon>
        <taxon>Pezizomycotina</taxon>
        <taxon>Sordariomycetes</taxon>
        <taxon>Hypocreomycetidae</taxon>
        <taxon>Hypocreales</taxon>
        <taxon>Ophiocordycipitaceae</taxon>
        <taxon>Hirsutella</taxon>
    </lineage>
</organism>
<comment type="similarity">
    <text evidence="1">Belongs to the ATP-dependent AMP-binding enzyme family.</text>
</comment>
<gene>
    <name evidence="3" type="ORF">HIM_06190</name>
</gene>
<dbReference type="PANTHER" id="PTHR43201">
    <property type="entry name" value="ACYL-COA SYNTHETASE"/>
    <property type="match status" value="1"/>
</dbReference>
<feature type="domain" description="AMP-dependent synthetase/ligase" evidence="2">
    <location>
        <begin position="15"/>
        <end position="329"/>
    </location>
</feature>
<dbReference type="OrthoDB" id="429813at2759"/>
<dbReference type="EMBL" id="KQ030526">
    <property type="protein sequence ID" value="KJZ74380.1"/>
    <property type="molecule type" value="Genomic_DNA"/>
</dbReference>
<proteinExistence type="inferred from homology"/>
<accession>A0A0F7ZNU9</accession>
<evidence type="ECO:0000259" key="2">
    <source>
        <dbReference type="Pfam" id="PF00501"/>
    </source>
</evidence>
<dbReference type="InterPro" id="IPR000873">
    <property type="entry name" value="AMP-dep_synth/lig_dom"/>
</dbReference>
<dbReference type="Pfam" id="PF00501">
    <property type="entry name" value="AMP-binding"/>
    <property type="match status" value="1"/>
</dbReference>
<dbReference type="PANTHER" id="PTHR43201:SF8">
    <property type="entry name" value="ACYL-COA SYNTHETASE FAMILY MEMBER 3"/>
    <property type="match status" value="1"/>
</dbReference>
<dbReference type="AlphaFoldDB" id="A0A0F7ZNU9"/>
<dbReference type="GO" id="GO:0006631">
    <property type="term" value="P:fatty acid metabolic process"/>
    <property type="evidence" value="ECO:0007669"/>
    <property type="project" value="TreeGrafter"/>
</dbReference>
<evidence type="ECO:0000313" key="4">
    <source>
        <dbReference type="Proteomes" id="UP000054481"/>
    </source>
</evidence>
<dbReference type="Gene3D" id="3.40.50.12780">
    <property type="entry name" value="N-terminal domain of ligase-like"/>
    <property type="match status" value="1"/>
</dbReference>
<dbReference type="SUPFAM" id="SSF56801">
    <property type="entry name" value="Acetyl-CoA synthetase-like"/>
    <property type="match status" value="1"/>
</dbReference>
<dbReference type="GO" id="GO:0031956">
    <property type="term" value="F:medium-chain fatty acid-CoA ligase activity"/>
    <property type="evidence" value="ECO:0007669"/>
    <property type="project" value="TreeGrafter"/>
</dbReference>
<reference evidence="3 4" key="1">
    <citation type="journal article" date="2014" name="Genome Biol. Evol.">
        <title>Comparative genomics and transcriptomics analyses reveal divergent lifestyle features of nematode endoparasitic fungus Hirsutella minnesotensis.</title>
        <authorList>
            <person name="Lai Y."/>
            <person name="Liu K."/>
            <person name="Zhang X."/>
            <person name="Zhang X."/>
            <person name="Li K."/>
            <person name="Wang N."/>
            <person name="Shu C."/>
            <person name="Wu Y."/>
            <person name="Wang C."/>
            <person name="Bushley K.E."/>
            <person name="Xiang M."/>
            <person name="Liu X."/>
        </authorList>
    </citation>
    <scope>NUCLEOTIDE SEQUENCE [LARGE SCALE GENOMIC DNA]</scope>
    <source>
        <strain evidence="3 4">3608</strain>
    </source>
</reference>
<name>A0A0F7ZNU9_9HYPO</name>
<dbReference type="Pfam" id="PF23562">
    <property type="entry name" value="AMP-binding_C_3"/>
    <property type="match status" value="1"/>
</dbReference>
<dbReference type="Proteomes" id="UP000054481">
    <property type="component" value="Unassembled WGS sequence"/>
</dbReference>
<dbReference type="InterPro" id="IPR042099">
    <property type="entry name" value="ANL_N_sf"/>
</dbReference>